<feature type="region of interest" description="Disordered" evidence="1">
    <location>
        <begin position="1"/>
        <end position="20"/>
    </location>
</feature>
<organism evidence="2 3">
    <name type="scientific">Pleurodeles waltl</name>
    <name type="common">Iberian ribbed newt</name>
    <dbReference type="NCBI Taxonomy" id="8319"/>
    <lineage>
        <taxon>Eukaryota</taxon>
        <taxon>Metazoa</taxon>
        <taxon>Chordata</taxon>
        <taxon>Craniata</taxon>
        <taxon>Vertebrata</taxon>
        <taxon>Euteleostomi</taxon>
        <taxon>Amphibia</taxon>
        <taxon>Batrachia</taxon>
        <taxon>Caudata</taxon>
        <taxon>Salamandroidea</taxon>
        <taxon>Salamandridae</taxon>
        <taxon>Pleurodelinae</taxon>
        <taxon>Pleurodeles</taxon>
    </lineage>
</organism>
<accession>A0AAV7N2S7</accession>
<sequence>MARLSALSVPHPVREESRSQTMTSQCSCHRGTRLVELLELILCPVTPSARGQKATRPHLEGTLAPCNQQLLMPHPVPTREPLGTSVLCIALPEPSVYRLVWLDRGAPEPACKGLCIPTSQLCRAPLSSQIALARLSTEQEHSHTGLSCRPLTEMILAILLVPSRRRTSSLEQLSGI</sequence>
<evidence type="ECO:0000313" key="3">
    <source>
        <dbReference type="Proteomes" id="UP001066276"/>
    </source>
</evidence>
<reference evidence="2" key="1">
    <citation type="journal article" date="2022" name="bioRxiv">
        <title>Sequencing and chromosome-scale assembly of the giantPleurodeles waltlgenome.</title>
        <authorList>
            <person name="Brown T."/>
            <person name="Elewa A."/>
            <person name="Iarovenko S."/>
            <person name="Subramanian E."/>
            <person name="Araus A.J."/>
            <person name="Petzold A."/>
            <person name="Susuki M."/>
            <person name="Suzuki K.-i.T."/>
            <person name="Hayashi T."/>
            <person name="Toyoda A."/>
            <person name="Oliveira C."/>
            <person name="Osipova E."/>
            <person name="Leigh N.D."/>
            <person name="Simon A."/>
            <person name="Yun M.H."/>
        </authorList>
    </citation>
    <scope>NUCLEOTIDE SEQUENCE</scope>
    <source>
        <strain evidence="2">20211129_DDA</strain>
        <tissue evidence="2">Liver</tissue>
    </source>
</reference>
<evidence type="ECO:0000256" key="1">
    <source>
        <dbReference type="SAM" id="MobiDB-lite"/>
    </source>
</evidence>
<dbReference type="EMBL" id="JANPWB010000013">
    <property type="protein sequence ID" value="KAJ1108618.1"/>
    <property type="molecule type" value="Genomic_DNA"/>
</dbReference>
<evidence type="ECO:0000313" key="2">
    <source>
        <dbReference type="EMBL" id="KAJ1108618.1"/>
    </source>
</evidence>
<keyword evidence="3" id="KW-1185">Reference proteome</keyword>
<dbReference type="AlphaFoldDB" id="A0AAV7N2S7"/>
<protein>
    <submittedName>
        <fullName evidence="2">Uncharacterized protein</fullName>
    </submittedName>
</protein>
<comment type="caution">
    <text evidence="2">The sequence shown here is derived from an EMBL/GenBank/DDBJ whole genome shotgun (WGS) entry which is preliminary data.</text>
</comment>
<dbReference type="Proteomes" id="UP001066276">
    <property type="component" value="Chromosome 9"/>
</dbReference>
<gene>
    <name evidence="2" type="ORF">NDU88_005994</name>
</gene>
<proteinExistence type="predicted"/>
<name>A0AAV7N2S7_PLEWA</name>